<dbReference type="Proteomes" id="UP000077428">
    <property type="component" value="Unassembled WGS sequence"/>
</dbReference>
<sequence length="35" mass="3853">MADNKKSTSDKNPYPANPDGKVFINKSAKKSKNTK</sequence>
<evidence type="ECO:0000313" key="2">
    <source>
        <dbReference type="EMBL" id="KZX11364.1"/>
    </source>
</evidence>
<keyword evidence="3" id="KW-1185">Reference proteome</keyword>
<name>A0A165ZZA3_METOA</name>
<dbReference type="AlphaFoldDB" id="A0A165ZZA3"/>
<evidence type="ECO:0000256" key="1">
    <source>
        <dbReference type="SAM" id="MobiDB-lite"/>
    </source>
</evidence>
<reference evidence="3" key="1">
    <citation type="journal article" date="2016" name="Genome Announc.">
        <title>Draft Genome Sequences of Methanobrevibacter curvatus DSM11111, Methanobrevibacter cuticularis DSM11139, Methanobrevibacter filiformis DSM11501, and Methanobrevibacter oralis DSM7256.</title>
        <authorList>
            <person name="Poehlein A."/>
            <person name="Seedorf H."/>
        </authorList>
    </citation>
    <scope>NUCLEOTIDE SEQUENCE [LARGE SCALE GENOMIC DNA]</scope>
    <source>
        <strain evidence="3">DSM 7256 / JCM 30027 / ZR</strain>
    </source>
</reference>
<dbReference type="PATRIC" id="fig|66851.6.peg.1749"/>
<dbReference type="STRING" id="66851.MBORA_16090"/>
<dbReference type="EMBL" id="LWMU01000092">
    <property type="protein sequence ID" value="KZX11364.1"/>
    <property type="molecule type" value="Genomic_DNA"/>
</dbReference>
<gene>
    <name evidence="2" type="ORF">MBORA_16090</name>
</gene>
<comment type="caution">
    <text evidence="2">The sequence shown here is derived from an EMBL/GenBank/DDBJ whole genome shotgun (WGS) entry which is preliminary data.</text>
</comment>
<organism evidence="2 3">
    <name type="scientific">Methanobrevibacter oralis</name>
    <dbReference type="NCBI Taxonomy" id="66851"/>
    <lineage>
        <taxon>Archaea</taxon>
        <taxon>Methanobacteriati</taxon>
        <taxon>Methanobacteriota</taxon>
        <taxon>Methanomada group</taxon>
        <taxon>Methanobacteria</taxon>
        <taxon>Methanobacteriales</taxon>
        <taxon>Methanobacteriaceae</taxon>
        <taxon>Methanobrevibacter</taxon>
    </lineage>
</organism>
<protein>
    <submittedName>
        <fullName evidence="2">Uncharacterized protein</fullName>
    </submittedName>
</protein>
<evidence type="ECO:0000313" key="3">
    <source>
        <dbReference type="Proteomes" id="UP000077428"/>
    </source>
</evidence>
<proteinExistence type="predicted"/>
<feature type="region of interest" description="Disordered" evidence="1">
    <location>
        <begin position="1"/>
        <end position="35"/>
    </location>
</feature>
<accession>A0A165ZZA3</accession>